<feature type="signal peptide" evidence="1">
    <location>
        <begin position="1"/>
        <end position="23"/>
    </location>
</feature>
<name>A0ABQ7LIW6_BRACM</name>
<evidence type="ECO:0008006" key="4">
    <source>
        <dbReference type="Google" id="ProtNLM"/>
    </source>
</evidence>
<comment type="caution">
    <text evidence="2">The sequence shown here is derived from an EMBL/GenBank/DDBJ whole genome shotgun (WGS) entry which is preliminary data.</text>
</comment>
<feature type="chain" id="PRO_5045551886" description="Secreted protein" evidence="1">
    <location>
        <begin position="24"/>
        <end position="117"/>
    </location>
</feature>
<sequence length="117" mass="13294">MQVCFGCAFSSSIWFLFASRVWSNPPLDIHSAAAWISFPRASSSPQFRCIIKLIFQSTIYLIWKERNMRIICSRSSSAQMICAAVDRQVRDRLLSIKASPQVQPSLLQCCFSCTRPP</sequence>
<accession>A0ABQ7LIW6</accession>
<dbReference type="EMBL" id="JADBGQ010000008">
    <property type="protein sequence ID" value="KAG5386172.1"/>
    <property type="molecule type" value="Genomic_DNA"/>
</dbReference>
<keyword evidence="3" id="KW-1185">Reference proteome</keyword>
<evidence type="ECO:0000313" key="2">
    <source>
        <dbReference type="EMBL" id="KAG5386172.1"/>
    </source>
</evidence>
<reference evidence="2 3" key="1">
    <citation type="submission" date="2021-03" db="EMBL/GenBank/DDBJ databases">
        <authorList>
            <person name="King G.J."/>
            <person name="Bancroft I."/>
            <person name="Baten A."/>
            <person name="Bloomfield J."/>
            <person name="Borpatragohain P."/>
            <person name="He Z."/>
            <person name="Irish N."/>
            <person name="Irwin J."/>
            <person name="Liu K."/>
            <person name="Mauleon R.P."/>
            <person name="Moore J."/>
            <person name="Morris R."/>
            <person name="Ostergaard L."/>
            <person name="Wang B."/>
            <person name="Wells R."/>
        </authorList>
    </citation>
    <scope>NUCLEOTIDE SEQUENCE [LARGE SCALE GENOMIC DNA]</scope>
    <source>
        <strain evidence="2">R-o-18</strain>
        <tissue evidence="2">Leaf</tissue>
    </source>
</reference>
<dbReference type="Proteomes" id="UP000823674">
    <property type="component" value="Chromosome A09"/>
</dbReference>
<proteinExistence type="predicted"/>
<evidence type="ECO:0000256" key="1">
    <source>
        <dbReference type="SAM" id="SignalP"/>
    </source>
</evidence>
<evidence type="ECO:0000313" key="3">
    <source>
        <dbReference type="Proteomes" id="UP000823674"/>
    </source>
</evidence>
<keyword evidence="1" id="KW-0732">Signal</keyword>
<gene>
    <name evidence="2" type="primary">A09p061320.1_BraROA</name>
    <name evidence="2" type="ORF">IGI04_037642</name>
</gene>
<organism evidence="2 3">
    <name type="scientific">Brassica rapa subsp. trilocularis</name>
    <dbReference type="NCBI Taxonomy" id="1813537"/>
    <lineage>
        <taxon>Eukaryota</taxon>
        <taxon>Viridiplantae</taxon>
        <taxon>Streptophyta</taxon>
        <taxon>Embryophyta</taxon>
        <taxon>Tracheophyta</taxon>
        <taxon>Spermatophyta</taxon>
        <taxon>Magnoliopsida</taxon>
        <taxon>eudicotyledons</taxon>
        <taxon>Gunneridae</taxon>
        <taxon>Pentapetalae</taxon>
        <taxon>rosids</taxon>
        <taxon>malvids</taxon>
        <taxon>Brassicales</taxon>
        <taxon>Brassicaceae</taxon>
        <taxon>Brassiceae</taxon>
        <taxon>Brassica</taxon>
    </lineage>
</organism>
<protein>
    <recommendedName>
        <fullName evidence="4">Secreted protein</fullName>
    </recommendedName>
</protein>